<evidence type="ECO:0008006" key="3">
    <source>
        <dbReference type="Google" id="ProtNLM"/>
    </source>
</evidence>
<reference evidence="1" key="1">
    <citation type="journal article" date="2023" name="IScience">
        <title>Live-bearing cockroach genome reveals convergent evolutionary mechanisms linked to viviparity in insects and beyond.</title>
        <authorList>
            <person name="Fouks B."/>
            <person name="Harrison M.C."/>
            <person name="Mikhailova A.A."/>
            <person name="Marchal E."/>
            <person name="English S."/>
            <person name="Carruthers M."/>
            <person name="Jennings E.C."/>
            <person name="Chiamaka E.L."/>
            <person name="Frigard R.A."/>
            <person name="Pippel M."/>
            <person name="Attardo G.M."/>
            <person name="Benoit J.B."/>
            <person name="Bornberg-Bauer E."/>
            <person name="Tobe S.S."/>
        </authorList>
    </citation>
    <scope>NUCLEOTIDE SEQUENCE</scope>
    <source>
        <strain evidence="1">Stay&amp;Tobe</strain>
    </source>
</reference>
<name>A0AAD8ERA6_DIPPU</name>
<dbReference type="PANTHER" id="PTHR14553:SF1">
    <property type="entry name" value="SIMILAR TO CHROMOSOME 1 OPEN READING FRAME 50"/>
    <property type="match status" value="1"/>
</dbReference>
<dbReference type="Pfam" id="PF10504">
    <property type="entry name" value="DUF2452"/>
    <property type="match status" value="1"/>
</dbReference>
<gene>
    <name evidence="1" type="ORF">L9F63_010351</name>
</gene>
<comment type="caution">
    <text evidence="1">The sequence shown here is derived from an EMBL/GenBank/DDBJ whole genome shotgun (WGS) entry which is preliminary data.</text>
</comment>
<sequence length="183" mass="20932">MKRRIVNMDPEEFSKLRYEGAVSLVERNTAPDGIHLVNPFVVAKHESTDLVELAQQIQTADSMVKATTCSKLSVIAEQIHFLQQQARKVLLEAKQSSDLHHAACNFRKLPGHVYYLYERPSGQRYFSMLSPEDWGRGPPHDYVGAYRLEQDMSWTAEPQTTHKSHQMSLVDKLLLTDMSMQSD</sequence>
<dbReference type="EMBL" id="JASPKZ010000829">
    <property type="protein sequence ID" value="KAJ9599174.1"/>
    <property type="molecule type" value="Genomic_DNA"/>
</dbReference>
<protein>
    <recommendedName>
        <fullName evidence="3">DUF2452 domain-containing protein</fullName>
    </recommendedName>
</protein>
<reference evidence="1" key="2">
    <citation type="submission" date="2023-05" db="EMBL/GenBank/DDBJ databases">
        <authorList>
            <person name="Fouks B."/>
        </authorList>
    </citation>
    <scope>NUCLEOTIDE SEQUENCE</scope>
    <source>
        <strain evidence="1">Stay&amp;Tobe</strain>
        <tissue evidence="1">Testes</tissue>
    </source>
</reference>
<keyword evidence="2" id="KW-1185">Reference proteome</keyword>
<organism evidence="1 2">
    <name type="scientific">Diploptera punctata</name>
    <name type="common">Pacific beetle cockroach</name>
    <dbReference type="NCBI Taxonomy" id="6984"/>
    <lineage>
        <taxon>Eukaryota</taxon>
        <taxon>Metazoa</taxon>
        <taxon>Ecdysozoa</taxon>
        <taxon>Arthropoda</taxon>
        <taxon>Hexapoda</taxon>
        <taxon>Insecta</taxon>
        <taxon>Pterygota</taxon>
        <taxon>Neoptera</taxon>
        <taxon>Polyneoptera</taxon>
        <taxon>Dictyoptera</taxon>
        <taxon>Blattodea</taxon>
        <taxon>Blaberoidea</taxon>
        <taxon>Blaberidae</taxon>
        <taxon>Diplopterinae</taxon>
        <taxon>Diploptera</taxon>
    </lineage>
</organism>
<dbReference type="AlphaFoldDB" id="A0AAD8ERA6"/>
<dbReference type="PANTHER" id="PTHR14553">
    <property type="entry name" value="UNCHARACTERIZED PROTEIN C1ORF50"/>
    <property type="match status" value="1"/>
</dbReference>
<evidence type="ECO:0000313" key="2">
    <source>
        <dbReference type="Proteomes" id="UP001233999"/>
    </source>
</evidence>
<evidence type="ECO:0000313" key="1">
    <source>
        <dbReference type="EMBL" id="KAJ9599174.1"/>
    </source>
</evidence>
<proteinExistence type="predicted"/>
<dbReference type="InterPro" id="IPR019534">
    <property type="entry name" value="DUF2452"/>
</dbReference>
<accession>A0AAD8ERA6</accession>
<dbReference type="Proteomes" id="UP001233999">
    <property type="component" value="Unassembled WGS sequence"/>
</dbReference>